<proteinExistence type="predicted"/>
<keyword evidence="2" id="KW-0813">Transport</keyword>
<feature type="transmembrane region" description="Helical" evidence="7">
    <location>
        <begin position="383"/>
        <end position="402"/>
    </location>
</feature>
<evidence type="ECO:0000313" key="10">
    <source>
        <dbReference type="Proteomes" id="UP001589862"/>
    </source>
</evidence>
<comment type="subcellular location">
    <subcellularLocation>
        <location evidence="1">Cell membrane</location>
        <topology evidence="1">Multi-pass membrane protein</topology>
    </subcellularLocation>
</comment>
<dbReference type="InterPro" id="IPR036259">
    <property type="entry name" value="MFS_trans_sf"/>
</dbReference>
<dbReference type="PROSITE" id="PS50850">
    <property type="entry name" value="MFS"/>
    <property type="match status" value="1"/>
</dbReference>
<gene>
    <name evidence="9" type="ORF">ACFFFR_04180</name>
</gene>
<organism evidence="9 10">
    <name type="scientific">Micrococcoides hystricis</name>
    <dbReference type="NCBI Taxonomy" id="1572761"/>
    <lineage>
        <taxon>Bacteria</taxon>
        <taxon>Bacillati</taxon>
        <taxon>Actinomycetota</taxon>
        <taxon>Actinomycetes</taxon>
        <taxon>Micrococcales</taxon>
        <taxon>Micrococcaceae</taxon>
        <taxon>Micrococcoides</taxon>
    </lineage>
</organism>
<evidence type="ECO:0000256" key="5">
    <source>
        <dbReference type="ARBA" id="ARBA00022989"/>
    </source>
</evidence>
<evidence type="ECO:0000256" key="7">
    <source>
        <dbReference type="SAM" id="Phobius"/>
    </source>
</evidence>
<keyword evidence="4 7" id="KW-0812">Transmembrane</keyword>
<feature type="transmembrane region" description="Helical" evidence="7">
    <location>
        <begin position="359"/>
        <end position="377"/>
    </location>
</feature>
<dbReference type="SUPFAM" id="SSF103473">
    <property type="entry name" value="MFS general substrate transporter"/>
    <property type="match status" value="1"/>
</dbReference>
<keyword evidence="6 7" id="KW-0472">Membrane</keyword>
<evidence type="ECO:0000256" key="1">
    <source>
        <dbReference type="ARBA" id="ARBA00004651"/>
    </source>
</evidence>
<evidence type="ECO:0000256" key="2">
    <source>
        <dbReference type="ARBA" id="ARBA00022448"/>
    </source>
</evidence>
<dbReference type="InterPro" id="IPR011701">
    <property type="entry name" value="MFS"/>
</dbReference>
<dbReference type="InterPro" id="IPR050171">
    <property type="entry name" value="MFS_Transporters"/>
</dbReference>
<feature type="transmembrane region" description="Helical" evidence="7">
    <location>
        <begin position="317"/>
        <end position="338"/>
    </location>
</feature>
<reference evidence="9 10" key="1">
    <citation type="submission" date="2024-09" db="EMBL/GenBank/DDBJ databases">
        <authorList>
            <person name="Sun Q."/>
            <person name="Mori K."/>
        </authorList>
    </citation>
    <scope>NUCLEOTIDE SEQUENCE [LARGE SCALE GENOMIC DNA]</scope>
    <source>
        <strain evidence="9 10">NCAIM B.02604</strain>
    </source>
</reference>
<feature type="transmembrane region" description="Helical" evidence="7">
    <location>
        <begin position="85"/>
        <end position="105"/>
    </location>
</feature>
<evidence type="ECO:0000256" key="4">
    <source>
        <dbReference type="ARBA" id="ARBA00022692"/>
    </source>
</evidence>
<protein>
    <submittedName>
        <fullName evidence="9">MFS transporter</fullName>
    </submittedName>
</protein>
<dbReference type="Proteomes" id="UP001589862">
    <property type="component" value="Unassembled WGS sequence"/>
</dbReference>
<feature type="transmembrane region" description="Helical" evidence="7">
    <location>
        <begin position="291"/>
        <end position="311"/>
    </location>
</feature>
<sequence length="420" mass="43764">MVPPQPRRKGIVLRTTTAHWFPVASALLLVGWGANQFASLLAFYQQQHGFSQLAVTSMLGIYVAGLIPALLLGGRLSDALGRKPATFAALAMTVVASGAMVFGPWAPTMLFVGRFLAGIATGVAMAAGSSWVKELSQPPWDERAGHNSGARRASLFTTAGFWLGPVVSGLLANYAPAPEILPYLFHIVLCLPLMLLLAKVPDVVASAPAATTPNIASHYAYPDGGRRFWRVVAPGAPWVFGSGTLGFAVVPALLTGLGDHVLLYSTAAVALTLGAGVAVQALARRVDSERSAAATLTAISTTVVGLLIALMTALTQFAWLGLLASTLLGAGYGLILVAGLSETQRLSSSRALGRNSGQFYVLAYAGFLAPTIWAFAAQWFEPLQLLLAVLGLGVVSLLTIAVNSQKFLPARALSSTGESA</sequence>
<dbReference type="PANTHER" id="PTHR23517">
    <property type="entry name" value="RESISTANCE PROTEIN MDTM, PUTATIVE-RELATED-RELATED"/>
    <property type="match status" value="1"/>
</dbReference>
<evidence type="ECO:0000313" key="9">
    <source>
        <dbReference type="EMBL" id="MFC0581586.1"/>
    </source>
</evidence>
<keyword evidence="3" id="KW-1003">Cell membrane</keyword>
<feature type="transmembrane region" description="Helical" evidence="7">
    <location>
        <begin position="236"/>
        <end position="255"/>
    </location>
</feature>
<dbReference type="RefSeq" id="WP_377458276.1">
    <property type="nucleotide sequence ID" value="NZ_JBHLUB010000020.1"/>
</dbReference>
<feature type="transmembrane region" description="Helical" evidence="7">
    <location>
        <begin position="180"/>
        <end position="198"/>
    </location>
</feature>
<comment type="caution">
    <text evidence="9">The sequence shown here is derived from an EMBL/GenBank/DDBJ whole genome shotgun (WGS) entry which is preliminary data.</text>
</comment>
<keyword evidence="10" id="KW-1185">Reference proteome</keyword>
<dbReference type="InterPro" id="IPR020846">
    <property type="entry name" value="MFS_dom"/>
</dbReference>
<feature type="transmembrane region" description="Helical" evidence="7">
    <location>
        <begin position="111"/>
        <end position="132"/>
    </location>
</feature>
<dbReference type="InterPro" id="IPR005829">
    <property type="entry name" value="Sugar_transporter_CS"/>
</dbReference>
<feature type="transmembrane region" description="Helical" evidence="7">
    <location>
        <begin position="153"/>
        <end position="174"/>
    </location>
</feature>
<dbReference type="PROSITE" id="PS00216">
    <property type="entry name" value="SUGAR_TRANSPORT_1"/>
    <property type="match status" value="1"/>
</dbReference>
<feature type="transmembrane region" description="Helical" evidence="7">
    <location>
        <begin position="20"/>
        <end position="44"/>
    </location>
</feature>
<feature type="transmembrane region" description="Helical" evidence="7">
    <location>
        <begin position="50"/>
        <end position="73"/>
    </location>
</feature>
<accession>A0ABV6PAE7</accession>
<dbReference type="Gene3D" id="1.20.1250.20">
    <property type="entry name" value="MFS general substrate transporter like domains"/>
    <property type="match status" value="1"/>
</dbReference>
<name>A0ABV6PAE7_9MICC</name>
<dbReference type="EMBL" id="JBHLUB010000020">
    <property type="protein sequence ID" value="MFC0581586.1"/>
    <property type="molecule type" value="Genomic_DNA"/>
</dbReference>
<evidence type="ECO:0000259" key="8">
    <source>
        <dbReference type="PROSITE" id="PS50850"/>
    </source>
</evidence>
<evidence type="ECO:0000256" key="6">
    <source>
        <dbReference type="ARBA" id="ARBA00023136"/>
    </source>
</evidence>
<dbReference type="Pfam" id="PF07690">
    <property type="entry name" value="MFS_1"/>
    <property type="match status" value="1"/>
</dbReference>
<dbReference type="PANTHER" id="PTHR23517:SF3">
    <property type="entry name" value="INTEGRAL MEMBRANE TRANSPORT PROTEIN"/>
    <property type="match status" value="1"/>
</dbReference>
<evidence type="ECO:0000256" key="3">
    <source>
        <dbReference type="ARBA" id="ARBA00022475"/>
    </source>
</evidence>
<keyword evidence="5 7" id="KW-1133">Transmembrane helix</keyword>
<feature type="domain" description="Major facilitator superfamily (MFS) profile" evidence="8">
    <location>
        <begin position="19"/>
        <end position="420"/>
    </location>
</feature>
<feature type="transmembrane region" description="Helical" evidence="7">
    <location>
        <begin position="261"/>
        <end position="279"/>
    </location>
</feature>